<dbReference type="InterPro" id="IPR029058">
    <property type="entry name" value="AB_hydrolase_fold"/>
</dbReference>
<protein>
    <submittedName>
        <fullName evidence="2">Serine hydrolase-domain-containing protein</fullName>
    </submittedName>
</protein>
<dbReference type="PANTHER" id="PTHR48070">
    <property type="entry name" value="ESTERASE OVCA2"/>
    <property type="match status" value="1"/>
</dbReference>
<evidence type="ECO:0000313" key="2">
    <source>
        <dbReference type="EMBL" id="KAE8384063.1"/>
    </source>
</evidence>
<proteinExistence type="predicted"/>
<dbReference type="GO" id="GO:0019748">
    <property type="term" value="P:secondary metabolic process"/>
    <property type="evidence" value="ECO:0007669"/>
    <property type="project" value="TreeGrafter"/>
</dbReference>
<dbReference type="GO" id="GO:0005737">
    <property type="term" value="C:cytoplasm"/>
    <property type="evidence" value="ECO:0007669"/>
    <property type="project" value="TreeGrafter"/>
</dbReference>
<dbReference type="AlphaFoldDB" id="A0A5N7BQZ5"/>
<dbReference type="OrthoDB" id="414698at2759"/>
<accession>A0A5N7BQZ5</accession>
<dbReference type="GO" id="GO:0005634">
    <property type="term" value="C:nucleus"/>
    <property type="evidence" value="ECO:0007669"/>
    <property type="project" value="TreeGrafter"/>
</dbReference>
<reference evidence="2" key="1">
    <citation type="submission" date="2019-04" db="EMBL/GenBank/DDBJ databases">
        <title>Friends and foes A comparative genomics studyof 23 Aspergillus species from section Flavi.</title>
        <authorList>
            <consortium name="DOE Joint Genome Institute"/>
            <person name="Kjaerbolling I."/>
            <person name="Vesth T."/>
            <person name="Frisvad J.C."/>
            <person name="Nybo J.L."/>
            <person name="Theobald S."/>
            <person name="Kildgaard S."/>
            <person name="Isbrandt T."/>
            <person name="Kuo A."/>
            <person name="Sato A."/>
            <person name="Lyhne E.K."/>
            <person name="Kogle M.E."/>
            <person name="Wiebenga A."/>
            <person name="Kun R.S."/>
            <person name="Lubbers R.J."/>
            <person name="Makela M.R."/>
            <person name="Barry K."/>
            <person name="Chovatia M."/>
            <person name="Clum A."/>
            <person name="Daum C."/>
            <person name="Haridas S."/>
            <person name="He G."/>
            <person name="LaButti K."/>
            <person name="Lipzen A."/>
            <person name="Mondo S."/>
            <person name="Riley R."/>
            <person name="Salamov A."/>
            <person name="Simmons B.A."/>
            <person name="Magnuson J.K."/>
            <person name="Henrissat B."/>
            <person name="Mortensen U.H."/>
            <person name="Larsen T.O."/>
            <person name="Devries R.P."/>
            <person name="Grigoriev I.V."/>
            <person name="Machida M."/>
            <person name="Baker S.E."/>
            <person name="Andersen M.R."/>
        </authorList>
    </citation>
    <scope>NUCLEOTIDE SEQUENCE [LARGE SCALE GENOMIC DNA]</scope>
    <source>
        <strain evidence="2">IBT 14317</strain>
    </source>
</reference>
<evidence type="ECO:0000256" key="1">
    <source>
        <dbReference type="ARBA" id="ARBA00022801"/>
    </source>
</evidence>
<dbReference type="SUPFAM" id="SSF53474">
    <property type="entry name" value="alpha/beta-Hydrolases"/>
    <property type="match status" value="1"/>
</dbReference>
<gene>
    <name evidence="2" type="ORF">BDV23DRAFT_177350</name>
</gene>
<organism evidence="2">
    <name type="scientific">Petromyces alliaceus</name>
    <name type="common">Aspergillus alliaceus</name>
    <dbReference type="NCBI Taxonomy" id="209559"/>
    <lineage>
        <taxon>Eukaryota</taxon>
        <taxon>Fungi</taxon>
        <taxon>Dikarya</taxon>
        <taxon>Ascomycota</taxon>
        <taxon>Pezizomycotina</taxon>
        <taxon>Eurotiomycetes</taxon>
        <taxon>Eurotiomycetidae</taxon>
        <taxon>Eurotiales</taxon>
        <taxon>Aspergillaceae</taxon>
        <taxon>Aspergillus</taxon>
        <taxon>Aspergillus subgen. Circumdati</taxon>
    </lineage>
</organism>
<dbReference type="OMA" id="DKPISQA"/>
<dbReference type="EMBL" id="ML735407">
    <property type="protein sequence ID" value="KAE8384063.1"/>
    <property type="molecule type" value="Genomic_DNA"/>
</dbReference>
<dbReference type="InterPro" id="IPR050593">
    <property type="entry name" value="LovG"/>
</dbReference>
<dbReference type="Pfam" id="PF03959">
    <property type="entry name" value="FSH1"/>
    <property type="match status" value="1"/>
</dbReference>
<dbReference type="Gene3D" id="3.40.50.1820">
    <property type="entry name" value="alpha/beta hydrolase"/>
    <property type="match status" value="1"/>
</dbReference>
<dbReference type="Proteomes" id="UP000326877">
    <property type="component" value="Unassembled WGS sequence"/>
</dbReference>
<name>A0A5N7BQZ5_PETAA</name>
<dbReference type="GO" id="GO:0016787">
    <property type="term" value="F:hydrolase activity"/>
    <property type="evidence" value="ECO:0007669"/>
    <property type="project" value="UniProtKB-KW"/>
</dbReference>
<accession>A0A5N6FEG0</accession>
<keyword evidence="1 2" id="KW-0378">Hydrolase</keyword>
<sequence length="168" mass="18581">MATPQETGFAFYEENPESMLTALEQLDEYIEEEGPFDGVVGFCHGAGVAAEYIIHKFQQDPEGEQPFKCAILIGAGIPSNPAELKQGKIRQLKVETDGEIIRLPTAHIWGINDPVYDVCESVSKLCNSKTRAVFIHDGIHEVPNYNSKDGLAGAVKMIRRTVDRGLYQ</sequence>
<dbReference type="InterPro" id="IPR005645">
    <property type="entry name" value="FSH-like_dom"/>
</dbReference>
<dbReference type="PANTHER" id="PTHR48070:SF6">
    <property type="entry name" value="ESTERASE OVCA2"/>
    <property type="match status" value="1"/>
</dbReference>